<accession>A0A178Y5M6</accession>
<dbReference type="RefSeq" id="WP_064240577.1">
    <property type="nucleotide sequence ID" value="NZ_LPUX01000050.1"/>
</dbReference>
<gene>
    <name evidence="2" type="ORF">AU381_16385</name>
</gene>
<dbReference type="EMBL" id="LPUX01000050">
    <property type="protein sequence ID" value="OAP42741.1"/>
    <property type="molecule type" value="Genomic_DNA"/>
</dbReference>
<dbReference type="PROSITE" id="PS51379">
    <property type="entry name" value="4FE4S_FER_2"/>
    <property type="match status" value="1"/>
</dbReference>
<dbReference type="AlphaFoldDB" id="A0A178Y5M6"/>
<sequence>MTAAPACVDNPVETLRAALEPHGLFLRGTVSFATGEAAPMLKSGDPAASVALIGNIGGSIWEPFTRWLEGERDRRGADPLDNWSKQVILPAAEAAGATAYFPSDPPWQPFQQWAMRAEGLKASPLGILIHPRYGLWHGYRGALGFDRALPQTSSVTAGHPCDDCRGKPCISACPVDALRTGMFDLGRCRTHLKKQAGALGCLVDGCLSRDACPIGQGYRYSMEQLRFHMAALGL</sequence>
<evidence type="ECO:0000313" key="2">
    <source>
        <dbReference type="EMBL" id="OAP42741.1"/>
    </source>
</evidence>
<name>A0A178Y5M6_9HYPH</name>
<evidence type="ECO:0000259" key="1">
    <source>
        <dbReference type="PROSITE" id="PS51379"/>
    </source>
</evidence>
<evidence type="ECO:0000313" key="3">
    <source>
        <dbReference type="Proteomes" id="UP000094025"/>
    </source>
</evidence>
<dbReference type="Proteomes" id="UP000094025">
    <property type="component" value="Unassembled WGS sequence"/>
</dbReference>
<dbReference type="InterPro" id="IPR017896">
    <property type="entry name" value="4Fe4S_Fe-S-bd"/>
</dbReference>
<proteinExistence type="predicted"/>
<feature type="domain" description="4Fe-4S ferredoxin-type" evidence="1">
    <location>
        <begin position="151"/>
        <end position="183"/>
    </location>
</feature>
<organism evidence="2 3">
    <name type="scientific">Sinorhizobium glycinis</name>
    <dbReference type="NCBI Taxonomy" id="1472378"/>
    <lineage>
        <taxon>Bacteria</taxon>
        <taxon>Pseudomonadati</taxon>
        <taxon>Pseudomonadota</taxon>
        <taxon>Alphaproteobacteria</taxon>
        <taxon>Hyphomicrobiales</taxon>
        <taxon>Rhizobiaceae</taxon>
        <taxon>Sinorhizobium/Ensifer group</taxon>
        <taxon>Sinorhizobium</taxon>
    </lineage>
</organism>
<protein>
    <submittedName>
        <fullName evidence="2">Ferredoxin</fullName>
    </submittedName>
</protein>
<dbReference type="OrthoDB" id="8279740at2"/>
<comment type="caution">
    <text evidence="2">The sequence shown here is derived from an EMBL/GenBank/DDBJ whole genome shotgun (WGS) entry which is preliminary data.</text>
</comment>
<keyword evidence="3" id="KW-1185">Reference proteome</keyword>
<reference evidence="2 3" key="1">
    <citation type="journal article" date="2016" name="Int. J. Syst. Evol. Microbiol.">
        <title>Ensifer glycinis sp. nov., an novel rhizobial species associated with Glycine spp.</title>
        <authorList>
            <person name="Yan H."/>
            <person name="Yan J."/>
            <person name="Sui X.H."/>
            <person name="Wang E.T."/>
            <person name="Chen W.X."/>
            <person name="Zhang X.X."/>
            <person name="Chen W.F."/>
        </authorList>
    </citation>
    <scope>NUCLEOTIDE SEQUENCE [LARGE SCALE GENOMIC DNA]</scope>
    <source>
        <strain evidence="2 3">CCBAU 23380</strain>
    </source>
</reference>
<dbReference type="STRING" id="1472378.AU381_16385"/>